<accession>A0A834NAQ4</accession>
<dbReference type="GO" id="GO:0000139">
    <property type="term" value="C:Golgi membrane"/>
    <property type="evidence" value="ECO:0007669"/>
    <property type="project" value="UniProtKB-SubCell"/>
</dbReference>
<dbReference type="EMBL" id="JACSDY010000017">
    <property type="protein sequence ID" value="KAF7402050.1"/>
    <property type="molecule type" value="Genomic_DNA"/>
</dbReference>
<evidence type="ECO:0000256" key="1">
    <source>
        <dbReference type="ARBA" id="ARBA00004141"/>
    </source>
</evidence>
<reference evidence="9" key="1">
    <citation type="journal article" date="2020" name="G3 (Bethesda)">
        <title>High-Quality Assemblies for Three Invasive Social Wasps from the &lt;i&gt;Vespula&lt;/i&gt; Genus.</title>
        <authorList>
            <person name="Harrop T.W.R."/>
            <person name="Guhlin J."/>
            <person name="McLaughlin G.M."/>
            <person name="Permina E."/>
            <person name="Stockwell P."/>
            <person name="Gilligan J."/>
            <person name="Le Lec M.F."/>
            <person name="Gruber M.A.M."/>
            <person name="Quinn O."/>
            <person name="Lovegrove M."/>
            <person name="Duncan E.J."/>
            <person name="Remnant E.J."/>
            <person name="Van Eeckhoven J."/>
            <person name="Graham B."/>
            <person name="Knapp R.A."/>
            <person name="Langford K.W."/>
            <person name="Kronenberg Z."/>
            <person name="Press M.O."/>
            <person name="Eacker S.M."/>
            <person name="Wilson-Rankin E.E."/>
            <person name="Purcell J."/>
            <person name="Lester P.J."/>
            <person name="Dearden P.K."/>
        </authorList>
    </citation>
    <scope>NUCLEOTIDE SEQUENCE</scope>
    <source>
        <strain evidence="9">Volc-1</strain>
    </source>
</reference>
<evidence type="ECO:0000313" key="9">
    <source>
        <dbReference type="EMBL" id="KAF7402050.1"/>
    </source>
</evidence>
<evidence type="ECO:0000313" key="10">
    <source>
        <dbReference type="Proteomes" id="UP000600918"/>
    </source>
</evidence>
<gene>
    <name evidence="9" type="ORF">H0235_015386</name>
</gene>
<keyword evidence="10" id="KW-1185">Reference proteome</keyword>
<dbReference type="PANTHER" id="PTHR12822">
    <property type="entry name" value="PROTEIN YIPF"/>
    <property type="match status" value="1"/>
</dbReference>
<feature type="transmembrane region" description="Helical" evidence="6">
    <location>
        <begin position="261"/>
        <end position="283"/>
    </location>
</feature>
<feature type="compositionally biased region" description="Low complexity" evidence="7">
    <location>
        <begin position="321"/>
        <end position="346"/>
    </location>
</feature>
<evidence type="ECO:0000256" key="5">
    <source>
        <dbReference type="ARBA" id="ARBA00023136"/>
    </source>
</evidence>
<dbReference type="Pfam" id="PF04893">
    <property type="entry name" value="Yip1"/>
    <property type="match status" value="1"/>
</dbReference>
<feature type="transmembrane region" description="Helical" evidence="6">
    <location>
        <begin position="158"/>
        <end position="181"/>
    </location>
</feature>
<evidence type="ECO:0000259" key="8">
    <source>
        <dbReference type="Pfam" id="PF04893"/>
    </source>
</evidence>
<evidence type="ECO:0000256" key="3">
    <source>
        <dbReference type="ARBA" id="ARBA00022692"/>
    </source>
</evidence>
<feature type="region of interest" description="Disordered" evidence="7">
    <location>
        <begin position="321"/>
        <end position="352"/>
    </location>
</feature>
<dbReference type="GO" id="GO:0031267">
    <property type="term" value="F:small GTPase binding"/>
    <property type="evidence" value="ECO:0007669"/>
    <property type="project" value="InterPro"/>
</dbReference>
<comment type="subcellular location">
    <subcellularLocation>
        <location evidence="6">Golgi apparatus membrane</location>
        <topology evidence="6">Multi-pass membrane protein</topology>
    </subcellularLocation>
    <subcellularLocation>
        <location evidence="1">Membrane</location>
        <topology evidence="1">Multi-pass membrane protein</topology>
    </subcellularLocation>
</comment>
<dbReference type="PANTHER" id="PTHR12822:SF2">
    <property type="entry name" value="PROTEIN YIPF"/>
    <property type="match status" value="1"/>
</dbReference>
<feature type="domain" description="Yip1" evidence="8">
    <location>
        <begin position="111"/>
        <end position="276"/>
    </location>
</feature>
<keyword evidence="3 6" id="KW-0812">Transmembrane</keyword>
<dbReference type="GO" id="GO:0016192">
    <property type="term" value="P:vesicle-mediated transport"/>
    <property type="evidence" value="ECO:0007669"/>
    <property type="project" value="InterPro"/>
</dbReference>
<keyword evidence="4 6" id="KW-1133">Transmembrane helix</keyword>
<sequence length="352" mass="39532">MDGDRTKNTDSQFISFHDFSTMNQPSNVGQAQLDIGASTHQTYNNLPNDSTGIGILEDLQGIPNRNEDTPQYSFWTIEYYQKFFNVNTNDVIERIKRSMFPHSTENYLVTHIRPNPDLYGPFWICVTLVFSIAISGNMANYLQTANSSHYHWRYDFHLISYAATSIFLYAWLLPLALWGALKWTTSMRNTEEELIESYASPGLLELICLYGYSLTIYIPVAFLWTIQIGWLQWTLAVIATFLSGGVLLRSLYPVISGKHKIIYVTIILGMHLLLAAGFMIYFFHGPSKILPQHAKEILSSALPPTENINNKIMEKEVCHCNSNSSNSSGNSSSSNSSNSSSSSSSSVVVAVE</sequence>
<feature type="transmembrane region" description="Helical" evidence="6">
    <location>
        <begin position="230"/>
        <end position="249"/>
    </location>
</feature>
<comment type="similarity">
    <text evidence="2 6">Belongs to the YIP1 family.</text>
</comment>
<evidence type="ECO:0000256" key="6">
    <source>
        <dbReference type="RuleBase" id="RU361264"/>
    </source>
</evidence>
<dbReference type="AlphaFoldDB" id="A0A834NAQ4"/>
<evidence type="ECO:0000256" key="2">
    <source>
        <dbReference type="ARBA" id="ARBA00010596"/>
    </source>
</evidence>
<organism evidence="9 10">
    <name type="scientific">Vespula pensylvanica</name>
    <name type="common">Western yellow jacket</name>
    <name type="synonym">Wasp</name>
    <dbReference type="NCBI Taxonomy" id="30213"/>
    <lineage>
        <taxon>Eukaryota</taxon>
        <taxon>Metazoa</taxon>
        <taxon>Ecdysozoa</taxon>
        <taxon>Arthropoda</taxon>
        <taxon>Hexapoda</taxon>
        <taxon>Insecta</taxon>
        <taxon>Pterygota</taxon>
        <taxon>Neoptera</taxon>
        <taxon>Endopterygota</taxon>
        <taxon>Hymenoptera</taxon>
        <taxon>Apocrita</taxon>
        <taxon>Aculeata</taxon>
        <taxon>Vespoidea</taxon>
        <taxon>Vespidae</taxon>
        <taxon>Vespinae</taxon>
        <taxon>Vespula</taxon>
    </lineage>
</organism>
<name>A0A834NAQ4_VESPE</name>
<feature type="transmembrane region" description="Helical" evidence="6">
    <location>
        <begin position="202"/>
        <end position="224"/>
    </location>
</feature>
<feature type="transmembrane region" description="Helical" evidence="6">
    <location>
        <begin position="118"/>
        <end position="138"/>
    </location>
</feature>
<dbReference type="InterPro" id="IPR039765">
    <property type="entry name" value="Yip5/YIPF1/YIPF2"/>
</dbReference>
<dbReference type="Proteomes" id="UP000600918">
    <property type="component" value="Unassembled WGS sequence"/>
</dbReference>
<evidence type="ECO:0000256" key="7">
    <source>
        <dbReference type="SAM" id="MobiDB-lite"/>
    </source>
</evidence>
<evidence type="ECO:0000256" key="4">
    <source>
        <dbReference type="ARBA" id="ARBA00022989"/>
    </source>
</evidence>
<keyword evidence="5 6" id="KW-0472">Membrane</keyword>
<comment type="caution">
    <text evidence="9">The sequence shown here is derived from an EMBL/GenBank/DDBJ whole genome shotgun (WGS) entry which is preliminary data.</text>
</comment>
<protein>
    <recommendedName>
        <fullName evidence="6">Protein YIPF</fullName>
    </recommendedName>
</protein>
<proteinExistence type="inferred from homology"/>
<dbReference type="InterPro" id="IPR006977">
    <property type="entry name" value="Yip1_dom"/>
</dbReference>